<reference evidence="15 16" key="1">
    <citation type="submission" date="2017-05" db="EMBL/GenBank/DDBJ databases">
        <authorList>
            <person name="Song R."/>
            <person name="Chenine A.L."/>
            <person name="Ruprecht R.M."/>
        </authorList>
    </citation>
    <scope>NUCLEOTIDE SEQUENCE [LARGE SCALE GENOMIC DNA]</scope>
    <source>
        <strain evidence="15 16">CECT 7927</strain>
    </source>
</reference>
<comment type="subcellular location">
    <subcellularLocation>
        <location evidence="3">Cell membrane</location>
        <topology evidence="3">Multi-pass membrane protein</topology>
    </subcellularLocation>
</comment>
<keyword evidence="9 13" id="KW-1133">Transmembrane helix</keyword>
<evidence type="ECO:0000256" key="5">
    <source>
        <dbReference type="ARBA" id="ARBA00011869"/>
    </source>
</evidence>
<keyword evidence="15" id="KW-0456">Lyase</keyword>
<dbReference type="Proteomes" id="UP000196125">
    <property type="component" value="Unassembled WGS sequence"/>
</dbReference>
<feature type="transmembrane region" description="Helical" evidence="13">
    <location>
        <begin position="414"/>
        <end position="432"/>
    </location>
</feature>
<dbReference type="GO" id="GO:0015451">
    <property type="term" value="F:decarboxylation-driven active transmembrane transporter activity"/>
    <property type="evidence" value="ECO:0007669"/>
    <property type="project" value="UniProtKB-EC"/>
</dbReference>
<dbReference type="PANTHER" id="PTHR35806">
    <property type="entry name" value="OXALOACETATE DECARBOXYLASE BETA CHAIN 2"/>
    <property type="match status" value="1"/>
</dbReference>
<dbReference type="EMBL" id="FXXI01000001">
    <property type="protein sequence ID" value="SMR99314.1"/>
    <property type="molecule type" value="Genomic_DNA"/>
</dbReference>
<evidence type="ECO:0000256" key="7">
    <source>
        <dbReference type="ARBA" id="ARBA00022692"/>
    </source>
</evidence>
<dbReference type="Proteomes" id="UP001283366">
    <property type="component" value="Unassembled WGS sequence"/>
</dbReference>
<feature type="transmembrane region" description="Helical" evidence="13">
    <location>
        <begin position="343"/>
        <end position="365"/>
    </location>
</feature>
<feature type="transmembrane region" description="Helical" evidence="13">
    <location>
        <begin position="12"/>
        <end position="35"/>
    </location>
</feature>
<dbReference type="GO" id="GO:0005886">
    <property type="term" value="C:plasma membrane"/>
    <property type="evidence" value="ECO:0007669"/>
    <property type="project" value="UniProtKB-SubCell"/>
</dbReference>
<dbReference type="AlphaFoldDB" id="A0A1Y6INS5"/>
<dbReference type="RefSeq" id="WP_087479352.1">
    <property type="nucleotide sequence ID" value="NZ_AP024883.1"/>
</dbReference>
<protein>
    <recommendedName>
        <fullName evidence="12">Oxaloacetate decarboxylase beta chain</fullName>
        <ecNumber evidence="12">7.2.4.2</ecNumber>
    </recommendedName>
</protein>
<keyword evidence="6 12" id="KW-1003">Cell membrane</keyword>
<dbReference type="PANTHER" id="PTHR35806:SF1">
    <property type="entry name" value="OXALOACETATE DECARBOXYLASE BETA CHAIN 2"/>
    <property type="match status" value="1"/>
</dbReference>
<evidence type="ECO:0000256" key="9">
    <source>
        <dbReference type="ARBA" id="ARBA00022989"/>
    </source>
</evidence>
<accession>A0A1Y6INS5</accession>
<feature type="transmembrane region" description="Helical" evidence="13">
    <location>
        <begin position="161"/>
        <end position="187"/>
    </location>
</feature>
<gene>
    <name evidence="15" type="primary">oadB</name>
    <name evidence="14" type="ORF">SBX37_13625</name>
    <name evidence="15" type="ORF">VIM7927_00539</name>
</gene>
<evidence type="ECO:0000256" key="6">
    <source>
        <dbReference type="ARBA" id="ARBA00022475"/>
    </source>
</evidence>
<comment type="similarity">
    <text evidence="4 12">Belongs to the GcdB/MmdB/OadB family.</text>
</comment>
<evidence type="ECO:0000256" key="4">
    <source>
        <dbReference type="ARBA" id="ARBA00010924"/>
    </source>
</evidence>
<dbReference type="EMBL" id="JAWRCO010000001">
    <property type="protein sequence ID" value="MDW6003892.1"/>
    <property type="molecule type" value="Genomic_DNA"/>
</dbReference>
<evidence type="ECO:0000256" key="8">
    <source>
        <dbReference type="ARBA" id="ARBA00022967"/>
    </source>
</evidence>
<comment type="catalytic activity">
    <reaction evidence="11 12">
        <text>oxaloacetate + 2 Na(+)(in) + H(+) = pyruvate + 2 Na(+)(out) + CO2</text>
        <dbReference type="Rhea" id="RHEA:57724"/>
        <dbReference type="ChEBI" id="CHEBI:15361"/>
        <dbReference type="ChEBI" id="CHEBI:15378"/>
        <dbReference type="ChEBI" id="CHEBI:16452"/>
        <dbReference type="ChEBI" id="CHEBI:16526"/>
        <dbReference type="ChEBI" id="CHEBI:29101"/>
        <dbReference type="EC" id="7.2.4.2"/>
    </reaction>
</comment>
<evidence type="ECO:0000256" key="3">
    <source>
        <dbReference type="ARBA" id="ARBA00004651"/>
    </source>
</evidence>
<dbReference type="GO" id="GO:0006814">
    <property type="term" value="P:sodium ion transport"/>
    <property type="evidence" value="ECO:0007669"/>
    <property type="project" value="UniProtKB-UniRule"/>
</dbReference>
<name>A0A1Y6INS5_9VIBR</name>
<keyword evidence="12" id="KW-0739">Sodium transport</keyword>
<evidence type="ECO:0000256" key="10">
    <source>
        <dbReference type="ARBA" id="ARBA00023136"/>
    </source>
</evidence>
<keyword evidence="12" id="KW-0813">Transport</keyword>
<reference evidence="14 17" key="2">
    <citation type="submission" date="2023-11" db="EMBL/GenBank/DDBJ databases">
        <title>Plant-associative lifestyle of Vibrio porteresiae and its evolutionary dynamics.</title>
        <authorList>
            <person name="Rameshkumar N."/>
            <person name="Kirti K."/>
        </authorList>
    </citation>
    <scope>NUCLEOTIDE SEQUENCE [LARGE SCALE GENOMIC DNA]</scope>
    <source>
        <strain evidence="14 17">MSSRF38</strain>
    </source>
</reference>
<keyword evidence="12" id="KW-0915">Sodium</keyword>
<evidence type="ECO:0000313" key="16">
    <source>
        <dbReference type="Proteomes" id="UP000196125"/>
    </source>
</evidence>
<comment type="function">
    <text evidence="2 12">Catalyzes the decarboxylation of oxaloacetate coupled to Na(+) translocation.</text>
</comment>
<organism evidence="15 16">
    <name type="scientific">Vibrio mangrovi</name>
    <dbReference type="NCBI Taxonomy" id="474394"/>
    <lineage>
        <taxon>Bacteria</taxon>
        <taxon>Pseudomonadati</taxon>
        <taxon>Pseudomonadota</taxon>
        <taxon>Gammaproteobacteria</taxon>
        <taxon>Vibrionales</taxon>
        <taxon>Vibrionaceae</taxon>
        <taxon>Vibrio</taxon>
    </lineage>
</organism>
<feature type="transmembrane region" description="Helical" evidence="13">
    <location>
        <begin position="127"/>
        <end position="149"/>
    </location>
</feature>
<keyword evidence="10 12" id="KW-0472">Membrane</keyword>
<evidence type="ECO:0000256" key="13">
    <source>
        <dbReference type="SAM" id="Phobius"/>
    </source>
</evidence>
<dbReference type="OrthoDB" id="9783838at2"/>
<evidence type="ECO:0000313" key="15">
    <source>
        <dbReference type="EMBL" id="SMR99314.1"/>
    </source>
</evidence>
<dbReference type="PIRSF" id="PIRSF015658">
    <property type="entry name" value="MmdB_OadB"/>
    <property type="match status" value="1"/>
</dbReference>
<comment type="subunit">
    <text evidence="5 12">Heterotrimer of an alpha, a beta and a gamma subunit.</text>
</comment>
<keyword evidence="7 13" id="KW-0812">Transmembrane</keyword>
<dbReference type="GO" id="GO:0016829">
    <property type="term" value="F:lyase activity"/>
    <property type="evidence" value="ECO:0007669"/>
    <property type="project" value="UniProtKB-KW"/>
</dbReference>
<evidence type="ECO:0000256" key="11">
    <source>
        <dbReference type="ARBA" id="ARBA00048176"/>
    </source>
</evidence>
<keyword evidence="8" id="KW-1278">Translocase</keyword>
<dbReference type="NCBIfam" id="TIGR01109">
    <property type="entry name" value="Na_pump_decarbB"/>
    <property type="match status" value="1"/>
</dbReference>
<proteinExistence type="inferred from homology"/>
<evidence type="ECO:0000256" key="2">
    <source>
        <dbReference type="ARBA" id="ARBA00003002"/>
    </source>
</evidence>
<keyword evidence="17" id="KW-1185">Reference proteome</keyword>
<evidence type="ECO:0000313" key="14">
    <source>
        <dbReference type="EMBL" id="MDW6003892.1"/>
    </source>
</evidence>
<sequence length="433" mass="45442">MNQAIALINDFGLFHISLGQTIMILVGLLLLYLAIVKNFEPLLLVPIGFGGILANLPDAGLALSAIENAMHAARPEVMAEFARILHTSADSTEIVKQAMLTATPKQLTEIHLLAEQYQYSDGMLYQFYKVAIASGAAPLVIFMGVGVMTDFGPLLANPKTLLLGAAAQFGIFSTILGALGLSSLGIMDFSVAQAASIGIIGGADGPTAIYVSSLLAPELLGAIAVAAYSYMALVPMIQPPIMRALTTHEERSIQMNQLRPVHKAEKICFPLLLLILIALLLPSATPLLGMFCFGNLMRECGVVDRLSDTAQNALINTVTIFLGLSVGSKLVAEKFLQPQTIGILTLGVVAFCVGTAAGVLMAKLLNRFSTQKVNPLIGSAGVSAVPMAARVSNKIGLETNAQNFLLMHAMGPNVAGVIGSAVAAGVMIKYVLG</sequence>
<dbReference type="InterPro" id="IPR005661">
    <property type="entry name" value="OadB_MmdB"/>
</dbReference>
<keyword evidence="12" id="KW-0406">Ion transport</keyword>
<evidence type="ECO:0000256" key="12">
    <source>
        <dbReference type="PIRNR" id="PIRNR015658"/>
    </source>
</evidence>
<comment type="cofactor">
    <cofactor evidence="1">
        <name>Na(+)</name>
        <dbReference type="ChEBI" id="CHEBI:29101"/>
    </cofactor>
</comment>
<evidence type="ECO:0000313" key="17">
    <source>
        <dbReference type="Proteomes" id="UP001283366"/>
    </source>
</evidence>
<feature type="transmembrane region" description="Helical" evidence="13">
    <location>
        <begin position="42"/>
        <end position="66"/>
    </location>
</feature>
<evidence type="ECO:0000256" key="1">
    <source>
        <dbReference type="ARBA" id="ARBA00001959"/>
    </source>
</evidence>
<feature type="transmembrane region" description="Helical" evidence="13">
    <location>
        <begin position="267"/>
        <end position="293"/>
    </location>
</feature>
<dbReference type="Pfam" id="PF03977">
    <property type="entry name" value="OAD_beta"/>
    <property type="match status" value="1"/>
</dbReference>
<dbReference type="EC" id="7.2.4.2" evidence="12"/>